<feature type="compositionally biased region" description="Pro residues" evidence="1">
    <location>
        <begin position="132"/>
        <end position="158"/>
    </location>
</feature>
<dbReference type="EMBL" id="KZ347760">
    <property type="protein sequence ID" value="PIO67188.1"/>
    <property type="molecule type" value="Genomic_DNA"/>
</dbReference>
<feature type="compositionally biased region" description="Basic and acidic residues" evidence="1">
    <location>
        <begin position="223"/>
        <end position="252"/>
    </location>
</feature>
<protein>
    <submittedName>
        <fullName evidence="2">Uncharacterized protein</fullName>
    </submittedName>
</protein>
<proteinExistence type="predicted"/>
<feature type="compositionally biased region" description="Basic and acidic residues" evidence="1">
    <location>
        <begin position="68"/>
        <end position="77"/>
    </location>
</feature>
<reference evidence="2 3" key="1">
    <citation type="submission" date="2015-09" db="EMBL/GenBank/DDBJ databases">
        <title>Draft genome of the parasitic nematode Teladorsagia circumcincta isolate WARC Sus (inbred).</title>
        <authorList>
            <person name="Mitreva M."/>
        </authorList>
    </citation>
    <scope>NUCLEOTIDE SEQUENCE [LARGE SCALE GENOMIC DNA]</scope>
    <source>
        <strain evidence="2 3">S</strain>
    </source>
</reference>
<keyword evidence="3" id="KW-1185">Reference proteome</keyword>
<evidence type="ECO:0000256" key="1">
    <source>
        <dbReference type="SAM" id="MobiDB-lite"/>
    </source>
</evidence>
<feature type="compositionally biased region" description="Pro residues" evidence="1">
    <location>
        <begin position="104"/>
        <end position="116"/>
    </location>
</feature>
<name>A0A2G9UAD9_TELCI</name>
<organism evidence="2 3">
    <name type="scientific">Teladorsagia circumcincta</name>
    <name type="common">Brown stomach worm</name>
    <name type="synonym">Ostertagia circumcincta</name>
    <dbReference type="NCBI Taxonomy" id="45464"/>
    <lineage>
        <taxon>Eukaryota</taxon>
        <taxon>Metazoa</taxon>
        <taxon>Ecdysozoa</taxon>
        <taxon>Nematoda</taxon>
        <taxon>Chromadorea</taxon>
        <taxon>Rhabditida</taxon>
        <taxon>Rhabditina</taxon>
        <taxon>Rhabditomorpha</taxon>
        <taxon>Strongyloidea</taxon>
        <taxon>Trichostrongylidae</taxon>
        <taxon>Teladorsagia</taxon>
    </lineage>
</organism>
<feature type="region of interest" description="Disordered" evidence="1">
    <location>
        <begin position="24"/>
        <end position="379"/>
    </location>
</feature>
<dbReference type="OrthoDB" id="10685832at2759"/>
<evidence type="ECO:0000313" key="3">
    <source>
        <dbReference type="Proteomes" id="UP000230423"/>
    </source>
</evidence>
<sequence length="462" mass="48800">MMDMDAIDFESLNKLSSFVGEGAQELLKQAGEDVESPTAQPSTPPPLPPALTFADQDEQNELSADVDEVIKGDRKSISEILPGPPPVPPVYGDSSDGDQLHLAVPPPPPPPPPPPKSATSSVLTTEEQTLTAPPPPPSLGLGAPVPPFPYMGPFPPTPNQLGQTDGSKSALPAGIISSLGRPLTERDRIPRTPTPPPSSQAQPGQTAGRFGARNGPRTPSPDISKKQRDAEIERLKKDIEEQKQRAELKAKQDSTAAHESQPAQSGSKENILKGGESAGGNGLPWHSGKEGNSAIAAEPCTSKSKADSGAVEKHDNDAMDIEAGESEDEHGEGAGTQKNSHAEGGNAWNEWTGVSPGASGPGMRGRPHGAAGERSSRHCSHVRINPKINRLLVGGNPVYNSVREGEHCQRFQERMMNNVGKDIGKVTQGKLSIAIKQRNSTIMAISCKCFQSNDKLEVVVDS</sequence>
<feature type="compositionally biased region" description="Acidic residues" evidence="1">
    <location>
        <begin position="55"/>
        <end position="67"/>
    </location>
</feature>
<dbReference type="AlphaFoldDB" id="A0A2G9UAD9"/>
<feature type="compositionally biased region" description="Acidic residues" evidence="1">
    <location>
        <begin position="318"/>
        <end position="330"/>
    </location>
</feature>
<dbReference type="Proteomes" id="UP000230423">
    <property type="component" value="Unassembled WGS sequence"/>
</dbReference>
<accession>A0A2G9UAD9</accession>
<feature type="compositionally biased region" description="Polar residues" evidence="1">
    <location>
        <begin position="253"/>
        <end position="268"/>
    </location>
</feature>
<dbReference type="SUPFAM" id="SSF101447">
    <property type="entry name" value="Formin homology 2 domain (FH2 domain)"/>
    <property type="match status" value="1"/>
</dbReference>
<feature type="compositionally biased region" description="Basic and acidic residues" evidence="1">
    <location>
        <begin position="304"/>
        <end position="317"/>
    </location>
</feature>
<evidence type="ECO:0000313" key="2">
    <source>
        <dbReference type="EMBL" id="PIO67188.1"/>
    </source>
</evidence>
<gene>
    <name evidence="2" type="ORF">TELCIR_11074</name>
</gene>